<dbReference type="PROSITE" id="PS50931">
    <property type="entry name" value="HTH_LYSR"/>
    <property type="match status" value="1"/>
</dbReference>
<keyword evidence="7" id="KW-1185">Reference proteome</keyword>
<dbReference type="PANTHER" id="PTHR30537">
    <property type="entry name" value="HTH-TYPE TRANSCRIPTIONAL REGULATOR"/>
    <property type="match status" value="1"/>
</dbReference>
<evidence type="ECO:0000313" key="6">
    <source>
        <dbReference type="EMBL" id="MBW4331472.1"/>
    </source>
</evidence>
<keyword evidence="4" id="KW-0804">Transcription</keyword>
<dbReference type="Proteomes" id="UP001197214">
    <property type="component" value="Unassembled WGS sequence"/>
</dbReference>
<name>A0ABS6XMP4_9SPHN</name>
<organism evidence="6 7">
    <name type="scientific">Stakelama flava</name>
    <dbReference type="NCBI Taxonomy" id="2860338"/>
    <lineage>
        <taxon>Bacteria</taxon>
        <taxon>Pseudomonadati</taxon>
        <taxon>Pseudomonadota</taxon>
        <taxon>Alphaproteobacteria</taxon>
        <taxon>Sphingomonadales</taxon>
        <taxon>Sphingomonadaceae</taxon>
        <taxon>Stakelama</taxon>
    </lineage>
</organism>
<sequence length="303" mass="33106">MSLPDFEGWAIFACVVEHRSFSGAAQAIGISKATVSKAITRLEQRLGTNLFHRTSRKLTLTESGAALAERAKRILGEAQCAEEEARQAAVAPSGTVRIAAPLTFGLSQVAPAIADFLAEYPQIHIDLKLSDATVDIVADGFDIALRIADLPDSSLRARRLAPVRIHTVAAPAYLDRHGRPSHPSELTDHRCFVYSNTSRPDLWQYYGPEGEEAGIRVEGPLIVDNGRAMLPALRRGLGIARLPDFIVDELLNDGSLEAVLTGWDTRPIALHMMTPPGTLRPARVTLLMDFLAERFRAREEAGR</sequence>
<dbReference type="EMBL" id="JAHWZX010000010">
    <property type="protein sequence ID" value="MBW4331472.1"/>
    <property type="molecule type" value="Genomic_DNA"/>
</dbReference>
<evidence type="ECO:0000256" key="4">
    <source>
        <dbReference type="ARBA" id="ARBA00023163"/>
    </source>
</evidence>
<dbReference type="InterPro" id="IPR000847">
    <property type="entry name" value="LysR_HTH_N"/>
</dbReference>
<evidence type="ECO:0000256" key="3">
    <source>
        <dbReference type="ARBA" id="ARBA00023125"/>
    </source>
</evidence>
<evidence type="ECO:0000313" key="7">
    <source>
        <dbReference type="Proteomes" id="UP001197214"/>
    </source>
</evidence>
<evidence type="ECO:0000259" key="5">
    <source>
        <dbReference type="PROSITE" id="PS50931"/>
    </source>
</evidence>
<dbReference type="CDD" id="cd08422">
    <property type="entry name" value="PBP2_CrgA_like"/>
    <property type="match status" value="1"/>
</dbReference>
<dbReference type="Pfam" id="PF03466">
    <property type="entry name" value="LysR_substrate"/>
    <property type="match status" value="1"/>
</dbReference>
<evidence type="ECO:0000256" key="1">
    <source>
        <dbReference type="ARBA" id="ARBA00009437"/>
    </source>
</evidence>
<dbReference type="InterPro" id="IPR058163">
    <property type="entry name" value="LysR-type_TF_proteobact-type"/>
</dbReference>
<dbReference type="Pfam" id="PF00126">
    <property type="entry name" value="HTH_1"/>
    <property type="match status" value="1"/>
</dbReference>
<dbReference type="InterPro" id="IPR005119">
    <property type="entry name" value="LysR_subst-bd"/>
</dbReference>
<feature type="domain" description="HTH lysR-type" evidence="5">
    <location>
        <begin position="4"/>
        <end position="61"/>
    </location>
</feature>
<comment type="caution">
    <text evidence="6">The sequence shown here is derived from an EMBL/GenBank/DDBJ whole genome shotgun (WGS) entry which is preliminary data.</text>
</comment>
<gene>
    <name evidence="6" type="ORF">KY084_11400</name>
</gene>
<dbReference type="RefSeq" id="WP_219238600.1">
    <property type="nucleotide sequence ID" value="NZ_JAHWZX010000010.1"/>
</dbReference>
<comment type="similarity">
    <text evidence="1">Belongs to the LysR transcriptional regulatory family.</text>
</comment>
<evidence type="ECO:0000256" key="2">
    <source>
        <dbReference type="ARBA" id="ARBA00023015"/>
    </source>
</evidence>
<proteinExistence type="inferred from homology"/>
<protein>
    <submittedName>
        <fullName evidence="6">LysR family transcriptional regulator</fullName>
    </submittedName>
</protein>
<reference evidence="6 7" key="1">
    <citation type="submission" date="2021-07" db="EMBL/GenBank/DDBJ databases">
        <title>Stakelama flava sp. nov., a novel endophytic bacterium isolated from branch of Kandelia candel.</title>
        <authorList>
            <person name="Tuo L."/>
        </authorList>
    </citation>
    <scope>NUCLEOTIDE SEQUENCE [LARGE SCALE GENOMIC DNA]</scope>
    <source>
        <strain evidence="6 7">CBK3Z-3</strain>
    </source>
</reference>
<dbReference type="PANTHER" id="PTHR30537:SF5">
    <property type="entry name" value="HTH-TYPE TRANSCRIPTIONAL ACTIVATOR TTDR-RELATED"/>
    <property type="match status" value="1"/>
</dbReference>
<keyword evidence="3" id="KW-0238">DNA-binding</keyword>
<keyword evidence="2" id="KW-0805">Transcription regulation</keyword>
<accession>A0ABS6XMP4</accession>